<dbReference type="InterPro" id="IPR011009">
    <property type="entry name" value="Kinase-like_dom_sf"/>
</dbReference>
<dbReference type="HOGENOM" id="CLU_1594116_0_0_1"/>
<keyword evidence="2" id="KW-1185">Reference proteome</keyword>
<proteinExistence type="predicted"/>
<dbReference type="EMBL" id="KN818224">
    <property type="protein sequence ID" value="KIL70537.1"/>
    <property type="molecule type" value="Genomic_DNA"/>
</dbReference>
<dbReference type="AlphaFoldDB" id="A0A0C2X876"/>
<dbReference type="SUPFAM" id="SSF56112">
    <property type="entry name" value="Protein kinase-like (PK-like)"/>
    <property type="match status" value="1"/>
</dbReference>
<evidence type="ECO:0000313" key="2">
    <source>
        <dbReference type="Proteomes" id="UP000054549"/>
    </source>
</evidence>
<dbReference type="InParanoid" id="A0A0C2X876"/>
<accession>A0A0C2X876</accession>
<reference evidence="1 2" key="1">
    <citation type="submission" date="2014-04" db="EMBL/GenBank/DDBJ databases">
        <title>Evolutionary Origins and Diversification of the Mycorrhizal Mutualists.</title>
        <authorList>
            <consortium name="DOE Joint Genome Institute"/>
            <consortium name="Mycorrhizal Genomics Consortium"/>
            <person name="Kohler A."/>
            <person name="Kuo A."/>
            <person name="Nagy L.G."/>
            <person name="Floudas D."/>
            <person name="Copeland A."/>
            <person name="Barry K.W."/>
            <person name="Cichocki N."/>
            <person name="Veneault-Fourrey C."/>
            <person name="LaButti K."/>
            <person name="Lindquist E.A."/>
            <person name="Lipzen A."/>
            <person name="Lundell T."/>
            <person name="Morin E."/>
            <person name="Murat C."/>
            <person name="Riley R."/>
            <person name="Ohm R."/>
            <person name="Sun H."/>
            <person name="Tunlid A."/>
            <person name="Henrissat B."/>
            <person name="Grigoriev I.V."/>
            <person name="Hibbett D.S."/>
            <person name="Martin F."/>
        </authorList>
    </citation>
    <scope>NUCLEOTIDE SEQUENCE [LARGE SCALE GENOMIC DNA]</scope>
    <source>
        <strain evidence="1 2">Koide BX008</strain>
    </source>
</reference>
<gene>
    <name evidence="1" type="ORF">M378DRAFT_627339</name>
</gene>
<dbReference type="Proteomes" id="UP000054549">
    <property type="component" value="Unassembled WGS sequence"/>
</dbReference>
<organism evidence="1 2">
    <name type="scientific">Amanita muscaria (strain Koide BX008)</name>
    <dbReference type="NCBI Taxonomy" id="946122"/>
    <lineage>
        <taxon>Eukaryota</taxon>
        <taxon>Fungi</taxon>
        <taxon>Dikarya</taxon>
        <taxon>Basidiomycota</taxon>
        <taxon>Agaricomycotina</taxon>
        <taxon>Agaricomycetes</taxon>
        <taxon>Agaricomycetidae</taxon>
        <taxon>Agaricales</taxon>
        <taxon>Pluteineae</taxon>
        <taxon>Amanitaceae</taxon>
        <taxon>Amanita</taxon>
    </lineage>
</organism>
<name>A0A0C2X876_AMAMK</name>
<evidence type="ECO:0000313" key="1">
    <source>
        <dbReference type="EMBL" id="KIL70537.1"/>
    </source>
</evidence>
<sequence>MLEVAKAIQHLHSIGAVFHCQIELDDVFLDSKLHAKIRYLCSTLRHLTETPLRYLLYESDKTWHSCEVNVFIFGCFFYEVRLLTLHFPFVLNICRCISTRLSMSDTTVETRKFQTVHLNQQFARMRGSSFSGVVQTIGRRGQVWIKSYRRWSFGTYLELSQCLNFLK</sequence>
<protein>
    <recommendedName>
        <fullName evidence="3">Protein kinase domain-containing protein</fullName>
    </recommendedName>
</protein>
<evidence type="ECO:0008006" key="3">
    <source>
        <dbReference type="Google" id="ProtNLM"/>
    </source>
</evidence>
<dbReference type="Gene3D" id="1.10.510.10">
    <property type="entry name" value="Transferase(Phosphotransferase) domain 1"/>
    <property type="match status" value="1"/>
</dbReference>